<organism evidence="3 4">
    <name type="scientific">Baudoinia panamericana (strain UAMH 10762)</name>
    <name type="common">Angels' share fungus</name>
    <name type="synonym">Baudoinia compniacensis (strain UAMH 10762)</name>
    <dbReference type="NCBI Taxonomy" id="717646"/>
    <lineage>
        <taxon>Eukaryota</taxon>
        <taxon>Fungi</taxon>
        <taxon>Dikarya</taxon>
        <taxon>Ascomycota</taxon>
        <taxon>Pezizomycotina</taxon>
        <taxon>Dothideomycetes</taxon>
        <taxon>Dothideomycetidae</taxon>
        <taxon>Mycosphaerellales</taxon>
        <taxon>Teratosphaeriaceae</taxon>
        <taxon>Baudoinia</taxon>
    </lineage>
</organism>
<dbReference type="OMA" id="RRPRMDW"/>
<feature type="region of interest" description="Disordered" evidence="1">
    <location>
        <begin position="557"/>
        <end position="592"/>
    </location>
</feature>
<feature type="compositionally biased region" description="Basic and acidic residues" evidence="1">
    <location>
        <begin position="829"/>
        <end position="843"/>
    </location>
</feature>
<dbReference type="OrthoDB" id="5402622at2759"/>
<feature type="region of interest" description="Disordered" evidence="1">
    <location>
        <begin position="163"/>
        <end position="185"/>
    </location>
</feature>
<dbReference type="RefSeq" id="XP_007678531.1">
    <property type="nucleotide sequence ID" value="XM_007680341.1"/>
</dbReference>
<feature type="transmembrane region" description="Helical" evidence="2">
    <location>
        <begin position="1094"/>
        <end position="1113"/>
    </location>
</feature>
<dbReference type="InterPro" id="IPR038769">
    <property type="entry name" value="MTC4"/>
</dbReference>
<dbReference type="GeneID" id="19115543"/>
<reference evidence="3 4" key="1">
    <citation type="journal article" date="2012" name="PLoS Pathog.">
        <title>Diverse lifestyles and strategies of plant pathogenesis encoded in the genomes of eighteen Dothideomycetes fungi.</title>
        <authorList>
            <person name="Ohm R.A."/>
            <person name="Feau N."/>
            <person name="Henrissat B."/>
            <person name="Schoch C.L."/>
            <person name="Horwitz B.A."/>
            <person name="Barry K.W."/>
            <person name="Condon B.J."/>
            <person name="Copeland A.C."/>
            <person name="Dhillon B."/>
            <person name="Glaser F."/>
            <person name="Hesse C.N."/>
            <person name="Kosti I."/>
            <person name="LaButti K."/>
            <person name="Lindquist E.A."/>
            <person name="Lucas S."/>
            <person name="Salamov A.A."/>
            <person name="Bradshaw R.E."/>
            <person name="Ciuffetti L."/>
            <person name="Hamelin R.C."/>
            <person name="Kema G.H.J."/>
            <person name="Lawrence C."/>
            <person name="Scott J.A."/>
            <person name="Spatafora J.W."/>
            <person name="Turgeon B.G."/>
            <person name="de Wit P.J.G.M."/>
            <person name="Zhong S."/>
            <person name="Goodwin S.B."/>
            <person name="Grigoriev I.V."/>
        </authorList>
    </citation>
    <scope>NUCLEOTIDE SEQUENCE [LARGE SCALE GENOMIC DNA]</scope>
    <source>
        <strain evidence="3 4">UAMH 10762</strain>
    </source>
</reference>
<feature type="region of interest" description="Disordered" evidence="1">
    <location>
        <begin position="604"/>
        <end position="722"/>
    </location>
</feature>
<sequence>MSGPYGEQAPVDSPRATDVSFHRVGDHNGEASSQARSHSSGSKGKEREERGSYDGPTIRKERPARDRTSGGFLLETSLPNGAPHGTSSGVGDKRRSAPNGPLYVDKRRRHAGARMSAESSLGSSPLSREVSMDGAMNEDRPQSAPGLDPAQLVQMALDLSESRRRHVSGPLRVPLSPKDSRRSSARQRISYMANDSSRVPSGQLHEPLSVADDGIRMATETQLKPSPATLSRAEKARKYFELASEHRRLLHHLPPLKPDSTAKGNHSISTANSPGSTYPEITRTPTHAGATHDLGRPYNPLQALRNRRLRNRERQVLPAPPEAWQDVDAIGRWIDEVEKATRHPLFRETRDTITLPRFHGDIRGSDTNQDAIKGHRRTDTASSVLTRPENGWSIEPCELLADTYWTEKGSNRYLLESSRGSPVFPRHARHSVEKVRVSQDGHGESPATPQGNRDDADHVPFHKRAHRATHLLPRRTRPSRLARSGSNSSVSSDGRPTPMPLRPEDDSTGILNIGPLEKHMRQMIARDERGELTSPELVSPDHWDSKHTVFPILHSEAGRPRRESVARANGRLSVGPVPSHHRRAKSADGRMDGRVSTEILELSHADSLSPVAPGSASPREAGLSFTTKRNEHSKRLHRLPLFRADSRDRPSDQTERMDFANGADHLHRDIPQPEPRSSQESTRPLGVQRHVTADSTHSLRRQGTSTTASGSSREPGSAVGRFFKGGRIGEMVRSEGARFSDRFRNKDRMDDVLPVSEESALSHGSDDETAAGEAVDVDPSPRTSIDQRRSRPRYNLQHLPSFKHPLGRNSANLAPPTRDGDPITRQQRAQREAGRSPRFDRLAPPRINLPADEESPLSTTRSGVFGDYDRRKSYGFLGARSRDGSHTSLGTPGEMHPNNHLAPTTGLTKLQSDSRHRHWSISDRMPQPEEVNHRMTMRDVARVKALLLSSGVKARELLRQADSPRAKPLPLYHNVAAFLEIPMTDVPLREEHVIASRKLADYLSSSLSAFDSSIRSFEHGPAKEIDDRLSALQRRAMDDLTSTVQNTSDEADAFNVELTTKAPQDVKRVDDAIDDILRERRRQWRLLRRTGFKLLEWLVLGIMWWVWFVVMIFKTFQRAFIALLRVVKWLLWF</sequence>
<name>M2MTL1_BAUPA</name>
<feature type="region of interest" description="Disordered" evidence="1">
    <location>
        <begin position="1"/>
        <end position="148"/>
    </location>
</feature>
<keyword evidence="4" id="KW-1185">Reference proteome</keyword>
<dbReference type="PANTHER" id="PTHR38426">
    <property type="entry name" value="MAINTENANCE OF TELOMERE CAPPING PROTEIN 4"/>
    <property type="match status" value="1"/>
</dbReference>
<evidence type="ECO:0000313" key="4">
    <source>
        <dbReference type="Proteomes" id="UP000011761"/>
    </source>
</evidence>
<dbReference type="HOGENOM" id="CLU_002712_0_0_1"/>
<dbReference type="STRING" id="717646.M2MTL1"/>
<accession>M2MTL1</accession>
<feature type="compositionally biased region" description="Basic and acidic residues" evidence="1">
    <location>
        <begin position="43"/>
        <end position="68"/>
    </location>
</feature>
<feature type="compositionally biased region" description="Low complexity" evidence="1">
    <location>
        <begin position="32"/>
        <end position="42"/>
    </location>
</feature>
<feature type="region of interest" description="Disordered" evidence="1">
    <location>
        <begin position="756"/>
        <end position="864"/>
    </location>
</feature>
<feature type="compositionally biased region" description="Basic residues" evidence="1">
    <location>
        <begin position="631"/>
        <end position="640"/>
    </location>
</feature>
<feature type="compositionally biased region" description="Basic and acidic residues" evidence="1">
    <location>
        <begin position="20"/>
        <end position="29"/>
    </location>
</feature>
<feature type="region of interest" description="Disordered" evidence="1">
    <location>
        <begin position="253"/>
        <end position="279"/>
    </location>
</feature>
<feature type="compositionally biased region" description="Basic and acidic residues" evidence="1">
    <location>
        <begin position="644"/>
        <end position="671"/>
    </location>
</feature>
<feature type="compositionally biased region" description="Polar residues" evidence="1">
    <location>
        <begin position="693"/>
        <end position="714"/>
    </location>
</feature>
<dbReference type="EMBL" id="KB445558">
    <property type="protein sequence ID" value="EMC94873.1"/>
    <property type="molecule type" value="Genomic_DNA"/>
</dbReference>
<feature type="compositionally biased region" description="Basic and acidic residues" evidence="1">
    <location>
        <begin position="432"/>
        <end position="443"/>
    </location>
</feature>
<evidence type="ECO:0000256" key="2">
    <source>
        <dbReference type="SAM" id="Phobius"/>
    </source>
</evidence>
<gene>
    <name evidence="3" type="ORF">BAUCODRAFT_565358</name>
</gene>
<feature type="compositionally biased region" description="Polar residues" evidence="1">
    <location>
        <begin position="262"/>
        <end position="276"/>
    </location>
</feature>
<feature type="region of interest" description="Disordered" evidence="1">
    <location>
        <begin position="877"/>
        <end position="903"/>
    </location>
</feature>
<dbReference type="Proteomes" id="UP000011761">
    <property type="component" value="Unassembled WGS sequence"/>
</dbReference>
<feature type="compositionally biased region" description="Low complexity" evidence="1">
    <location>
        <begin position="116"/>
        <end position="129"/>
    </location>
</feature>
<proteinExistence type="predicted"/>
<dbReference type="AlphaFoldDB" id="M2MTL1"/>
<dbReference type="PANTHER" id="PTHR38426:SF1">
    <property type="entry name" value="MAINTENANCE OF TELOMERE CAPPING PROTEIN 4"/>
    <property type="match status" value="1"/>
</dbReference>
<evidence type="ECO:0000256" key="1">
    <source>
        <dbReference type="SAM" id="MobiDB-lite"/>
    </source>
</evidence>
<feature type="region of interest" description="Disordered" evidence="1">
    <location>
        <begin position="432"/>
        <end position="512"/>
    </location>
</feature>
<dbReference type="KEGG" id="bcom:BAUCODRAFT_565358"/>
<evidence type="ECO:0000313" key="3">
    <source>
        <dbReference type="EMBL" id="EMC94873.1"/>
    </source>
</evidence>
<keyword evidence="2" id="KW-1133">Transmembrane helix</keyword>
<feature type="region of interest" description="Disordered" evidence="1">
    <location>
        <begin position="357"/>
        <end position="384"/>
    </location>
</feature>
<keyword evidence="2" id="KW-0812">Transmembrane</keyword>
<dbReference type="eggNOG" id="ENOG502QXZI">
    <property type="taxonomic scope" value="Eukaryota"/>
</dbReference>
<keyword evidence="2" id="KW-0472">Membrane</keyword>
<feature type="compositionally biased region" description="Basic residues" evidence="1">
    <location>
        <begin position="461"/>
        <end position="480"/>
    </location>
</feature>
<feature type="compositionally biased region" description="Low complexity" evidence="1">
    <location>
        <begin position="481"/>
        <end position="492"/>
    </location>
</feature>
<protein>
    <submittedName>
        <fullName evidence="3">Uncharacterized protein</fullName>
    </submittedName>
</protein>